<dbReference type="Gene3D" id="3.90.45.10">
    <property type="entry name" value="Peptide deformylase"/>
    <property type="match status" value="1"/>
</dbReference>
<keyword evidence="4" id="KW-1185">Reference proteome</keyword>
<comment type="similarity">
    <text evidence="1 2">Belongs to the polypeptide deformylase family.</text>
</comment>
<feature type="binding site" evidence="2">
    <location>
        <position position="143"/>
    </location>
    <ligand>
        <name>Fe cation</name>
        <dbReference type="ChEBI" id="CHEBI:24875"/>
    </ligand>
</feature>
<gene>
    <name evidence="2" type="primary">def</name>
    <name evidence="3" type="ORF">XM47_09280</name>
</gene>
<proteinExistence type="inferred from homology"/>
<dbReference type="GO" id="GO:0042586">
    <property type="term" value="F:peptide deformylase activity"/>
    <property type="evidence" value="ECO:0007669"/>
    <property type="project" value="UniProtKB-UniRule"/>
</dbReference>
<comment type="cofactor">
    <cofactor evidence="2">
        <name>Fe(2+)</name>
        <dbReference type="ChEBI" id="CHEBI:29033"/>
    </cofactor>
    <text evidence="2">Binds 1 Fe(2+) ion.</text>
</comment>
<feature type="binding site" evidence="2">
    <location>
        <position position="97"/>
    </location>
    <ligand>
        <name>Fe cation</name>
        <dbReference type="ChEBI" id="CHEBI:24875"/>
    </ligand>
</feature>
<comment type="caution">
    <text evidence="3">The sequence shown here is derived from an EMBL/GenBank/DDBJ whole genome shotgun (WGS) entry which is preliminary data.</text>
</comment>
<dbReference type="PRINTS" id="PR01576">
    <property type="entry name" value="PDEFORMYLASE"/>
</dbReference>
<dbReference type="AlphaFoldDB" id="A0A0J8GRW2"/>
<dbReference type="PATRIC" id="fig|1513271.3.peg.1888"/>
<dbReference type="InterPro" id="IPR036821">
    <property type="entry name" value="Peptide_deformylase_sf"/>
</dbReference>
<dbReference type="NCBIfam" id="TIGR00079">
    <property type="entry name" value="pept_deformyl"/>
    <property type="match status" value="1"/>
</dbReference>
<dbReference type="PANTHER" id="PTHR10458">
    <property type="entry name" value="PEPTIDE DEFORMYLASE"/>
    <property type="match status" value="1"/>
</dbReference>
<evidence type="ECO:0000313" key="4">
    <source>
        <dbReference type="Proteomes" id="UP000037600"/>
    </source>
</evidence>
<comment type="function">
    <text evidence="2">Removes the formyl group from the N-terminal Met of newly synthesized proteins. Requires at least a dipeptide for an efficient rate of reaction. N-terminal L-methionine is a prerequisite for activity but the enzyme has broad specificity at other positions.</text>
</comment>
<dbReference type="NCBIfam" id="NF001159">
    <property type="entry name" value="PRK00150.1-3"/>
    <property type="match status" value="1"/>
</dbReference>
<dbReference type="PIRSF" id="PIRSF004749">
    <property type="entry name" value="Pep_def"/>
    <property type="match status" value="1"/>
</dbReference>
<keyword evidence="2" id="KW-0378">Hydrolase</keyword>
<dbReference type="EMBL" id="LAZL01000011">
    <property type="protein sequence ID" value="KMT65530.1"/>
    <property type="molecule type" value="Genomic_DNA"/>
</dbReference>
<protein>
    <recommendedName>
        <fullName evidence="2">Peptide deformylase</fullName>
        <shortName evidence="2">PDF</shortName>
        <ecNumber evidence="2">3.5.1.88</ecNumber>
    </recommendedName>
    <alternativeName>
        <fullName evidence="2">Polypeptide deformylase</fullName>
    </alternativeName>
</protein>
<dbReference type="EC" id="3.5.1.88" evidence="2"/>
<dbReference type="STRING" id="1513271.XM47_09280"/>
<keyword evidence="2" id="KW-0648">Protein biosynthesis</keyword>
<comment type="catalytic activity">
    <reaction evidence="2">
        <text>N-terminal N-formyl-L-methionyl-[peptide] + H2O = N-terminal L-methionyl-[peptide] + formate</text>
        <dbReference type="Rhea" id="RHEA:24420"/>
        <dbReference type="Rhea" id="RHEA-COMP:10639"/>
        <dbReference type="Rhea" id="RHEA-COMP:10640"/>
        <dbReference type="ChEBI" id="CHEBI:15377"/>
        <dbReference type="ChEBI" id="CHEBI:15740"/>
        <dbReference type="ChEBI" id="CHEBI:49298"/>
        <dbReference type="ChEBI" id="CHEBI:64731"/>
        <dbReference type="EC" id="3.5.1.88"/>
    </reaction>
</comment>
<evidence type="ECO:0000313" key="3">
    <source>
        <dbReference type="EMBL" id="KMT65530.1"/>
    </source>
</evidence>
<dbReference type="OrthoDB" id="9804313at2"/>
<name>A0A0J8GRW2_9ALTE</name>
<feature type="binding site" evidence="2">
    <location>
        <position position="139"/>
    </location>
    <ligand>
        <name>Fe cation</name>
        <dbReference type="ChEBI" id="CHEBI:24875"/>
    </ligand>
</feature>
<dbReference type="HAMAP" id="MF_00163">
    <property type="entry name" value="Pep_deformylase"/>
    <property type="match status" value="1"/>
</dbReference>
<evidence type="ECO:0000256" key="1">
    <source>
        <dbReference type="ARBA" id="ARBA00010759"/>
    </source>
</evidence>
<accession>A0A0J8GRW2</accession>
<reference evidence="3 4" key="1">
    <citation type="submission" date="2015-04" db="EMBL/GenBank/DDBJ databases">
        <title>Draft Genome Sequence of the Novel Agar-Digesting Marine Bacterium Q1.</title>
        <authorList>
            <person name="Li Y."/>
            <person name="Li D."/>
            <person name="Chen G."/>
            <person name="Du Z."/>
        </authorList>
    </citation>
    <scope>NUCLEOTIDE SEQUENCE [LARGE SCALE GENOMIC DNA]</scope>
    <source>
        <strain evidence="3 4">Q1</strain>
    </source>
</reference>
<evidence type="ECO:0000256" key="2">
    <source>
        <dbReference type="HAMAP-Rule" id="MF_00163"/>
    </source>
</evidence>
<dbReference type="InterPro" id="IPR023635">
    <property type="entry name" value="Peptide_deformylase"/>
</dbReference>
<dbReference type="RefSeq" id="WP_048691867.1">
    <property type="nucleotide sequence ID" value="NZ_KQ130488.1"/>
</dbReference>
<organism evidence="3 4">
    <name type="scientific">Catenovulum maritimum</name>
    <dbReference type="NCBI Taxonomy" id="1513271"/>
    <lineage>
        <taxon>Bacteria</taxon>
        <taxon>Pseudomonadati</taxon>
        <taxon>Pseudomonadota</taxon>
        <taxon>Gammaproteobacteria</taxon>
        <taxon>Alteromonadales</taxon>
        <taxon>Alteromonadaceae</taxon>
        <taxon>Catenovulum</taxon>
    </lineage>
</organism>
<dbReference type="CDD" id="cd00487">
    <property type="entry name" value="Pep_deformylase"/>
    <property type="match status" value="1"/>
</dbReference>
<dbReference type="Pfam" id="PF01327">
    <property type="entry name" value="Pep_deformylase"/>
    <property type="match status" value="1"/>
</dbReference>
<dbReference type="PANTHER" id="PTHR10458:SF22">
    <property type="entry name" value="PEPTIDE DEFORMYLASE"/>
    <property type="match status" value="1"/>
</dbReference>
<dbReference type="SUPFAM" id="SSF56420">
    <property type="entry name" value="Peptide deformylase"/>
    <property type="match status" value="1"/>
</dbReference>
<keyword evidence="2" id="KW-0479">Metal-binding</keyword>
<dbReference type="Proteomes" id="UP000037600">
    <property type="component" value="Unassembled WGS sequence"/>
</dbReference>
<feature type="active site" evidence="2">
    <location>
        <position position="140"/>
    </location>
</feature>
<sequence>MKIAQIGESILQQVATPVVEFNSVNLIEFIQAMLEQLKRSNGVGIAAPQVFDSRAIMIIASKPNPRYPHAPDMEPLVLINPAIKSTSVNKVKDWEGCLSVPGLRGLINRYEWIEVSYQDVAGKIYQVKFDGFIARIFQHEFDHLIGKTWLDQIESTADVMAESLWRETILSEIS</sequence>
<dbReference type="GO" id="GO:0006412">
    <property type="term" value="P:translation"/>
    <property type="evidence" value="ECO:0007669"/>
    <property type="project" value="UniProtKB-UniRule"/>
</dbReference>
<dbReference type="GO" id="GO:0046872">
    <property type="term" value="F:metal ion binding"/>
    <property type="evidence" value="ECO:0007669"/>
    <property type="project" value="UniProtKB-KW"/>
</dbReference>
<keyword evidence="2" id="KW-0408">Iron</keyword>